<dbReference type="EMBL" id="GFDL01012281">
    <property type="protein sequence ID" value="JAV22764.1"/>
    <property type="molecule type" value="Transcribed_RNA"/>
</dbReference>
<evidence type="ECO:0000313" key="3">
    <source>
        <dbReference type="EMBL" id="JAV22764.1"/>
    </source>
</evidence>
<organism evidence="3">
    <name type="scientific">Culex tarsalis</name>
    <name type="common">Encephalitis mosquito</name>
    <dbReference type="NCBI Taxonomy" id="7177"/>
    <lineage>
        <taxon>Eukaryota</taxon>
        <taxon>Metazoa</taxon>
        <taxon>Ecdysozoa</taxon>
        <taxon>Arthropoda</taxon>
        <taxon>Hexapoda</taxon>
        <taxon>Insecta</taxon>
        <taxon>Pterygota</taxon>
        <taxon>Neoptera</taxon>
        <taxon>Endopterygota</taxon>
        <taxon>Diptera</taxon>
        <taxon>Nematocera</taxon>
        <taxon>Culicoidea</taxon>
        <taxon>Culicidae</taxon>
        <taxon>Culicinae</taxon>
        <taxon>Culicini</taxon>
        <taxon>Culex</taxon>
        <taxon>Culex</taxon>
    </lineage>
</organism>
<keyword evidence="1" id="KW-0175">Coiled coil</keyword>
<feature type="compositionally biased region" description="Low complexity" evidence="2">
    <location>
        <begin position="901"/>
        <end position="920"/>
    </location>
</feature>
<feature type="compositionally biased region" description="Low complexity" evidence="2">
    <location>
        <begin position="1440"/>
        <end position="1457"/>
    </location>
</feature>
<feature type="compositionally biased region" description="Low complexity" evidence="2">
    <location>
        <begin position="743"/>
        <end position="765"/>
    </location>
</feature>
<feature type="compositionally biased region" description="Basic residues" evidence="2">
    <location>
        <begin position="236"/>
        <end position="247"/>
    </location>
</feature>
<feature type="coiled-coil region" evidence="1">
    <location>
        <begin position="468"/>
        <end position="530"/>
    </location>
</feature>
<feature type="compositionally biased region" description="Low complexity" evidence="2">
    <location>
        <begin position="248"/>
        <end position="265"/>
    </location>
</feature>
<feature type="region of interest" description="Disordered" evidence="2">
    <location>
        <begin position="409"/>
        <end position="443"/>
    </location>
</feature>
<feature type="compositionally biased region" description="Low complexity" evidence="2">
    <location>
        <begin position="429"/>
        <end position="440"/>
    </location>
</feature>
<feature type="compositionally biased region" description="Low complexity" evidence="2">
    <location>
        <begin position="1054"/>
        <end position="1083"/>
    </location>
</feature>
<feature type="compositionally biased region" description="Low complexity" evidence="2">
    <location>
        <begin position="10"/>
        <end position="19"/>
    </location>
</feature>
<feature type="compositionally biased region" description="Polar residues" evidence="2">
    <location>
        <begin position="163"/>
        <end position="179"/>
    </location>
</feature>
<feature type="compositionally biased region" description="Polar residues" evidence="2">
    <location>
        <begin position="540"/>
        <end position="549"/>
    </location>
</feature>
<name>A0A1Q3F5C0_CULTA</name>
<proteinExistence type="predicted"/>
<feature type="region of interest" description="Disordered" evidence="2">
    <location>
        <begin position="540"/>
        <end position="612"/>
    </location>
</feature>
<feature type="compositionally biased region" description="Gly residues" evidence="2">
    <location>
        <begin position="316"/>
        <end position="325"/>
    </location>
</feature>
<feature type="region of interest" description="Disordered" evidence="2">
    <location>
        <begin position="845"/>
        <end position="1139"/>
    </location>
</feature>
<feature type="region of interest" description="Disordered" evidence="2">
    <location>
        <begin position="1"/>
        <end position="61"/>
    </location>
</feature>
<feature type="compositionally biased region" description="Gly residues" evidence="2">
    <location>
        <begin position="266"/>
        <end position="275"/>
    </location>
</feature>
<sequence>MANVDEEVGSSSSSSSSSSATTTPVATQQQHLADFRTTVGPPDHHDSGPRTVCGGAGHDLQRQHHGKGLALVRLLKEELKERECASLPPMVYDGKSDLCTLGSRPGMECVPLRSPADPYHYHHVTDQTKSLQELQNEVGALLEFRDLVIETFPDLKTKMASASAANSTLTGIPSSSLASSRREWEPGIRTRRKLTAKDHLTHSHQVSVASCVGVSSSSSTTSGGVVVSSTTGDIHPHHHHHHHHQHQQHNSSSLISRSRSNSQSGGSSGGGGSGSGHRKEPKSGDAQSSGSVVIQDSGFSTETSSSKETHSASSSTGGGGAGGLLLQGTINVSNTTSSATHLQQQQRLGVDTEDELWNLLDVIHRKSNRLREEVDALQQLEREKCRTNVLNNNNNNQSTGVGQNVVVNATSSSSSSSNSSNNNHHHIRSSSSGSSNRSGNLPAAATSGLAKTFQNQLLVDGVVNKDDVQILRKERDRLFEQLSDYEAEAMASRIRASKMQDEVDVLAAAKRDLEGQLQAALSQKLELNTKIHDLHQQFVNKSAPSSPDSIKSRLHHPLTPSSVGGHLRKHSSTDSTTTTLHLSTSPSATSSPSSNSQHLLKPSATRGVGGSSFAPIVKSVPVKGAEAAGDHPTATSPDALGKLDGLLSSPARVNKVRMTDSKKIAAILLETNIVELQRHLLTITVQNQVLQQRLEYATRSRIFMSKKLDKSKEDIDDLKFRLEEKNIELEGTKAQLRVLESKQQQQQHQQQSGKSSVASSGFSPEHHATAVTAATTTTTPTTPSSVKPSVVSTSAGGIVTSHLSSPVHQPYHQRDLTLRLQQSQVSTPSMKAMIPLAMDEILHHSSSTESAQDQAERLAYPETPKRKPSKIPLPGTKGYVAPKPPTGRNFVANAQGRQDKSSPSPSGSLSNKSLNKSTGSLYMRSTGPSSITSANRVARDSSMNRPESAQSWSRRDTSLEKSRSSSIPVSSKGSPVAKPPPSAIVSSSPQPKAKRDSLTTRVKNLDSLSRLQTAASTGNLSKSSSKKDLSSTSFTTGQLGRPDRKQAASGGGIRRVSSASIGRSSSTEHNNNNTSGSSNGSSSVASPTDAAGVNSDNGKARRTNTFRLAKPTLMPPLELPSSPTAAPPRGGGPYQPARRSHLPVVVPRKPNAASASTLIIMASSPDATARQHASSSSGSGSSSSGGSSPSSVTTVTTIESHSSSTQAPPASRDLIGEYLAAKNRSQGPPAILIPQQVTAPSRDSEDLELAYKHPILLMNDEDEQNVFCSVVSSVGNERNREVEVRYVDDNSIELLDAREDFGEGEKESLIVPKPKKMAFHSLKGSPVRNGVDGDESKCRLVGKVNPNILKTWEQLSGGDKNEPAAARRKNSLITVTSSENGSADSKQSCLIFYRNQYNNLAAPEEEEFHVNRIQHGSVSTSTSSSTTMEQEDKRTAAPRTTSGSMVTSTTTTETTSSEGCYDFYDSIDDSSTRIEELEGGGGGGLVREEEDEDDEYAMAAGEGLADFTSLDRKKMMWSIDVEQ</sequence>
<feature type="region of interest" description="Disordered" evidence="2">
    <location>
        <begin position="1415"/>
        <end position="1461"/>
    </location>
</feature>
<feature type="compositionally biased region" description="Low complexity" evidence="2">
    <location>
        <begin position="211"/>
        <end position="232"/>
    </location>
</feature>
<feature type="compositionally biased region" description="Polar residues" evidence="2">
    <location>
        <begin position="999"/>
        <end position="1020"/>
    </location>
</feature>
<feature type="region of interest" description="Disordered" evidence="2">
    <location>
        <begin position="162"/>
        <end position="186"/>
    </location>
</feature>
<feature type="compositionally biased region" description="Low complexity" evidence="2">
    <location>
        <begin position="573"/>
        <end position="596"/>
    </location>
</feature>
<feature type="region of interest" description="Disordered" evidence="2">
    <location>
        <begin position="211"/>
        <end position="327"/>
    </location>
</feature>
<feature type="compositionally biased region" description="Low complexity" evidence="2">
    <location>
        <begin position="1174"/>
        <end position="1205"/>
    </location>
</feature>
<reference evidence="3" key="1">
    <citation type="submission" date="2017-01" db="EMBL/GenBank/DDBJ databases">
        <title>A deep insight into the sialotranscriptome of adult male and female Cluex tarsalis mosquitoes.</title>
        <authorList>
            <person name="Ribeiro J.M."/>
            <person name="Moreira F."/>
            <person name="Bernard K.A."/>
            <person name="Calvo E."/>
        </authorList>
    </citation>
    <scope>NUCLEOTIDE SEQUENCE</scope>
    <source>
        <strain evidence="3">Kern County</strain>
        <tissue evidence="3">Salivary glands</tissue>
    </source>
</reference>
<accession>A0A1Q3F5C0</accession>
<feature type="compositionally biased region" description="Low complexity" evidence="2">
    <location>
        <begin position="964"/>
        <end position="974"/>
    </location>
</feature>
<feature type="region of interest" description="Disordered" evidence="2">
    <location>
        <begin position="624"/>
        <end position="643"/>
    </location>
</feature>
<feature type="compositionally biased region" description="Basic and acidic residues" evidence="2">
    <location>
        <begin position="953"/>
        <end position="963"/>
    </location>
</feature>
<feature type="compositionally biased region" description="Low complexity" evidence="2">
    <location>
        <begin position="409"/>
        <end position="422"/>
    </location>
</feature>
<feature type="compositionally biased region" description="Polar residues" evidence="2">
    <location>
        <begin position="285"/>
        <end position="294"/>
    </location>
</feature>
<evidence type="ECO:0000256" key="2">
    <source>
        <dbReference type="SAM" id="MobiDB-lite"/>
    </source>
</evidence>
<feature type="region of interest" description="Disordered" evidence="2">
    <location>
        <begin position="1473"/>
        <end position="1494"/>
    </location>
</feature>
<feature type="compositionally biased region" description="Low complexity" evidence="2">
    <location>
        <begin position="1417"/>
        <end position="1427"/>
    </location>
</feature>
<evidence type="ECO:0000256" key="1">
    <source>
        <dbReference type="SAM" id="Coils"/>
    </source>
</evidence>
<feature type="compositionally biased region" description="Polar residues" evidence="2">
    <location>
        <begin position="20"/>
        <end position="31"/>
    </location>
</feature>
<feature type="compositionally biased region" description="Polar residues" evidence="2">
    <location>
        <begin position="926"/>
        <end position="952"/>
    </location>
</feature>
<protein>
    <submittedName>
        <fullName evidence="3">Uncharacterized protein</fullName>
    </submittedName>
</protein>
<feature type="region of interest" description="Disordered" evidence="2">
    <location>
        <begin position="1164"/>
        <end position="1211"/>
    </location>
</feature>
<feature type="region of interest" description="Disordered" evidence="2">
    <location>
        <begin position="739"/>
        <end position="765"/>
    </location>
</feature>